<dbReference type="Proteomes" id="UP001239522">
    <property type="component" value="Chromosome"/>
</dbReference>
<sequence>MSRVGLARAVTDRAAELGHRGIGTDESRVRRWLKGETPRPPVPQLITDVINTRLGLHLTCADLGFPGPGDVEGARRHPDFPWEAPSTIDALTDIARSEFMLPTTRTGADAQGVHAGDDLLAPLQHWASAAPTGDGPEAVATRSGRIGTAQVKGIRAATATFRELDNRHGGALSRKAVLGQLDDAVAMLNSCSYTTATGQALFSAVADLGSVAGWMTFDAGRHASAQRLFVTALHAASEGGDKALGAHILQCMARQMSHLERYEDSLDLIALAQFGARRRLSPATVSMLASLEARFHAILGNLDESERAADHAQEAFTRVASGAEPAHMTFFDSAELSATIGVAHQIAAKHSTGSHRARRAEKSVALISHALDNRPEHRVRSKAFDHLGLARSYVAAEELDGALLETERALDLFGIIESRRVADRLVELHDEAEPFAGGRSGGRLRELIAAAAVV</sequence>
<keyword evidence="2" id="KW-1185">Reference proteome</keyword>
<reference evidence="1 2" key="1">
    <citation type="submission" date="2023-03" db="EMBL/GenBank/DDBJ databases">
        <title>Isolation and description of six Streptomyces strains from soil environments, able to metabolize different microbial glucans.</title>
        <authorList>
            <person name="Widen T."/>
            <person name="Larsbrink J."/>
        </authorList>
    </citation>
    <scope>NUCLEOTIDE SEQUENCE [LARGE SCALE GENOMIC DNA]</scope>
    <source>
        <strain evidence="1 2">Mut1</strain>
    </source>
</reference>
<dbReference type="RefSeq" id="WP_306056289.1">
    <property type="nucleotide sequence ID" value="NZ_CP120997.1"/>
</dbReference>
<dbReference type="EMBL" id="CP120997">
    <property type="protein sequence ID" value="WLQ35544.1"/>
    <property type="molecule type" value="Genomic_DNA"/>
</dbReference>
<evidence type="ECO:0000313" key="2">
    <source>
        <dbReference type="Proteomes" id="UP001239522"/>
    </source>
</evidence>
<protein>
    <submittedName>
        <fullName evidence="1">Transcriptional regulator</fullName>
    </submittedName>
</protein>
<organism evidence="1 2">
    <name type="scientific">Streptomyces castrisilvae</name>
    <dbReference type="NCBI Taxonomy" id="3033811"/>
    <lineage>
        <taxon>Bacteria</taxon>
        <taxon>Bacillati</taxon>
        <taxon>Actinomycetota</taxon>
        <taxon>Actinomycetes</taxon>
        <taxon>Kitasatosporales</taxon>
        <taxon>Streptomycetaceae</taxon>
        <taxon>Streptomyces</taxon>
    </lineage>
</organism>
<accession>A0ABY9HMA8</accession>
<name>A0ABY9HMA8_9ACTN</name>
<gene>
    <name evidence="1" type="ORF">P8A18_19925</name>
</gene>
<proteinExistence type="predicted"/>
<evidence type="ECO:0000313" key="1">
    <source>
        <dbReference type="EMBL" id="WLQ35544.1"/>
    </source>
</evidence>